<name>A0AAW9Q561_9CYAN</name>
<protein>
    <submittedName>
        <fullName evidence="9">ComEC/Rec2 family competence protein</fullName>
    </submittedName>
</protein>
<dbReference type="AlphaFoldDB" id="A0AAW9Q561"/>
<keyword evidence="4 6" id="KW-1133">Transmembrane helix</keyword>
<keyword evidence="5 6" id="KW-0472">Membrane</keyword>
<evidence type="ECO:0000259" key="8">
    <source>
        <dbReference type="Pfam" id="PF13567"/>
    </source>
</evidence>
<comment type="subcellular location">
    <subcellularLocation>
        <location evidence="1">Cell membrane</location>
        <topology evidence="1">Multi-pass membrane protein</topology>
    </subcellularLocation>
</comment>
<feature type="transmembrane region" description="Helical" evidence="6">
    <location>
        <begin position="514"/>
        <end position="532"/>
    </location>
</feature>
<gene>
    <name evidence="9" type="ORF">V2H45_15180</name>
</gene>
<dbReference type="EMBL" id="JAZBJZ010000063">
    <property type="protein sequence ID" value="MEE3718081.1"/>
    <property type="molecule type" value="Genomic_DNA"/>
</dbReference>
<organism evidence="9 10">
    <name type="scientific">Tumidithrix elongata BACA0141</name>
    <dbReference type="NCBI Taxonomy" id="2716417"/>
    <lineage>
        <taxon>Bacteria</taxon>
        <taxon>Bacillati</taxon>
        <taxon>Cyanobacteriota</taxon>
        <taxon>Cyanophyceae</taxon>
        <taxon>Pseudanabaenales</taxon>
        <taxon>Pseudanabaenaceae</taxon>
        <taxon>Tumidithrix</taxon>
        <taxon>Tumidithrix elongata</taxon>
    </lineage>
</organism>
<feature type="transmembrane region" description="Helical" evidence="6">
    <location>
        <begin position="419"/>
        <end position="439"/>
    </location>
</feature>
<evidence type="ECO:0000259" key="7">
    <source>
        <dbReference type="Pfam" id="PF03772"/>
    </source>
</evidence>
<dbReference type="NCBIfam" id="TIGR00360">
    <property type="entry name" value="ComEC_N-term"/>
    <property type="match status" value="1"/>
</dbReference>
<sequence length="801" mass="87645">MNVLIGLIFCLAFILGAYTSVIPGWLGETMVLGVGFAIAMVVPLIWRKAPKRWVWLVAAAIAGFASFYVQFRTPQPQSDDISKFAPASNVAVQGKLLEPPSLTRSDRARLILEVQGINQQVETSEPQEVFGNAQNETKPKPKVEPKFEQASGNLYVTVALIQATGLRVGQSVEITGRLYLPSGANNPTDFDFKNYLKRQGVFAGLSGRMLIVKDRASAWGEWWIKSRMVRAHVTGAGMPQGALLSSLVLGNRAVDLPTDLKDTFIQAGLAAVLAASGFQVSLLLGAVLLLSRDRSPKQQFIQGCICLFAYAMLTGASPSVLRAVVMGLGSLVGILTQRRSRPIVGLAIAAVILLLYQPLWIWDLGFQFSFLATLGLVATVEPITKRLEWLPPLVAAAVAVPIAAYIWTLPLQLYNFGKISPYSVLANLLTTPLVSFATIGGMISGILGAIFIPFGAAISWFMIPPLHFTIAIAKWTNTLPGAATNVGTISLWQLLVGYGLILMIWLVPWLSKRWILGIVLTLILIFIPNGIARATQLQVTILSAGEVPVMLIQNQGQTILINSGDRQVATFTLLPMLQKVGINQIDWAISTDPQLAFSEGWKTLLDSAMPIKQFRDAGVDVYPKPYQDLIQALSSSNTNIKRLQQGESVEFSPNLKLEVVNASPSILRLVFQDTSWLLFGDTDLKAQQLLVDYSKPDTRKPQDIDPDPKVQQLLAERRKILSNLKSTILFWGGGKLMPEILQAIRPTVAIASANSVVDETVSQIYGIKIRLYWTGKDGAVQWTPENEIQTLKDQQDSRSPI</sequence>
<evidence type="ECO:0000313" key="9">
    <source>
        <dbReference type="EMBL" id="MEE3718081.1"/>
    </source>
</evidence>
<keyword evidence="3 6" id="KW-0812">Transmembrane</keyword>
<evidence type="ECO:0000256" key="1">
    <source>
        <dbReference type="ARBA" id="ARBA00004651"/>
    </source>
</evidence>
<dbReference type="RefSeq" id="WP_330484511.1">
    <property type="nucleotide sequence ID" value="NZ_JAZBJZ010000063.1"/>
</dbReference>
<proteinExistence type="predicted"/>
<dbReference type="Proteomes" id="UP001333818">
    <property type="component" value="Unassembled WGS sequence"/>
</dbReference>
<accession>A0AAW9Q561</accession>
<feature type="transmembrane region" description="Helical" evidence="6">
    <location>
        <begin position="483"/>
        <end position="507"/>
    </location>
</feature>
<dbReference type="Pfam" id="PF13567">
    <property type="entry name" value="DUF4131"/>
    <property type="match status" value="1"/>
</dbReference>
<feature type="domain" description="ComEC/Rec2-related protein" evidence="7">
    <location>
        <begin position="247"/>
        <end position="509"/>
    </location>
</feature>
<feature type="transmembrane region" description="Helical" evidence="6">
    <location>
        <begin position="53"/>
        <end position="71"/>
    </location>
</feature>
<evidence type="ECO:0000256" key="6">
    <source>
        <dbReference type="SAM" id="Phobius"/>
    </source>
</evidence>
<dbReference type="InterPro" id="IPR025405">
    <property type="entry name" value="DUF4131"/>
</dbReference>
<evidence type="ECO:0000256" key="5">
    <source>
        <dbReference type="ARBA" id="ARBA00023136"/>
    </source>
</evidence>
<evidence type="ECO:0000256" key="3">
    <source>
        <dbReference type="ARBA" id="ARBA00022692"/>
    </source>
</evidence>
<dbReference type="Pfam" id="PF03772">
    <property type="entry name" value="Competence"/>
    <property type="match status" value="1"/>
</dbReference>
<feature type="domain" description="DUF4131" evidence="8">
    <location>
        <begin position="33"/>
        <end position="208"/>
    </location>
</feature>
<feature type="transmembrane region" description="Helical" evidence="6">
    <location>
        <begin position="29"/>
        <end position="46"/>
    </location>
</feature>
<dbReference type="GO" id="GO:0005886">
    <property type="term" value="C:plasma membrane"/>
    <property type="evidence" value="ECO:0007669"/>
    <property type="project" value="UniProtKB-SubCell"/>
</dbReference>
<feature type="transmembrane region" description="Helical" evidence="6">
    <location>
        <begin position="390"/>
        <end position="407"/>
    </location>
</feature>
<dbReference type="InterPro" id="IPR036866">
    <property type="entry name" value="RibonucZ/Hydroxyglut_hydro"/>
</dbReference>
<keyword evidence="2" id="KW-1003">Cell membrane</keyword>
<reference evidence="9" key="1">
    <citation type="submission" date="2024-01" db="EMBL/GenBank/DDBJ databases">
        <title>Bank of Algae and Cyanobacteria of the Azores (BACA) strain genomes.</title>
        <authorList>
            <person name="Luz R."/>
            <person name="Cordeiro R."/>
            <person name="Fonseca A."/>
            <person name="Goncalves V."/>
        </authorList>
    </citation>
    <scope>NUCLEOTIDE SEQUENCE</scope>
    <source>
        <strain evidence="9">BACA0141</strain>
    </source>
</reference>
<evidence type="ECO:0000256" key="2">
    <source>
        <dbReference type="ARBA" id="ARBA00022475"/>
    </source>
</evidence>
<dbReference type="PANTHER" id="PTHR30619:SF1">
    <property type="entry name" value="RECOMBINATION PROTEIN 2"/>
    <property type="match status" value="1"/>
</dbReference>
<comment type="caution">
    <text evidence="9">The sequence shown here is derived from an EMBL/GenBank/DDBJ whole genome shotgun (WGS) entry which is preliminary data.</text>
</comment>
<keyword evidence="10" id="KW-1185">Reference proteome</keyword>
<feature type="transmembrane region" description="Helical" evidence="6">
    <location>
        <begin position="446"/>
        <end position="463"/>
    </location>
</feature>
<evidence type="ECO:0000313" key="10">
    <source>
        <dbReference type="Proteomes" id="UP001333818"/>
    </source>
</evidence>
<dbReference type="Gene3D" id="3.60.15.10">
    <property type="entry name" value="Ribonuclease Z/Hydroxyacylglutathione hydrolase-like"/>
    <property type="match status" value="1"/>
</dbReference>
<dbReference type="PANTHER" id="PTHR30619">
    <property type="entry name" value="DNA INTERNALIZATION/COMPETENCE PROTEIN COMEC/REC2"/>
    <property type="match status" value="1"/>
</dbReference>
<feature type="transmembrane region" description="Helical" evidence="6">
    <location>
        <begin position="267"/>
        <end position="290"/>
    </location>
</feature>
<feature type="transmembrane region" description="Helical" evidence="6">
    <location>
        <begin position="366"/>
        <end position="383"/>
    </location>
</feature>
<dbReference type="InterPro" id="IPR052159">
    <property type="entry name" value="Competence_DNA_uptake"/>
</dbReference>
<dbReference type="InterPro" id="IPR004477">
    <property type="entry name" value="ComEC_N"/>
</dbReference>
<evidence type="ECO:0000256" key="4">
    <source>
        <dbReference type="ARBA" id="ARBA00022989"/>
    </source>
</evidence>